<organism evidence="6 7">
    <name type="scientific">Antribacter soli</name>
    <dbReference type="NCBI Taxonomy" id="2910976"/>
    <lineage>
        <taxon>Bacteria</taxon>
        <taxon>Bacillati</taxon>
        <taxon>Actinomycetota</taxon>
        <taxon>Actinomycetes</taxon>
        <taxon>Micrococcales</taxon>
        <taxon>Promicromonosporaceae</taxon>
        <taxon>Antribacter</taxon>
    </lineage>
</organism>
<dbReference type="InterPro" id="IPR050109">
    <property type="entry name" value="HTH-type_TetR-like_transc_reg"/>
</dbReference>
<dbReference type="AlphaFoldDB" id="A0AA41QFI0"/>
<evidence type="ECO:0000256" key="3">
    <source>
        <dbReference type="ARBA" id="ARBA00023163"/>
    </source>
</evidence>
<proteinExistence type="predicted"/>
<evidence type="ECO:0000313" key="7">
    <source>
        <dbReference type="Proteomes" id="UP001165405"/>
    </source>
</evidence>
<accession>A0AA41QFI0</accession>
<feature type="DNA-binding region" description="H-T-H motif" evidence="4">
    <location>
        <begin position="54"/>
        <end position="73"/>
    </location>
</feature>
<evidence type="ECO:0000256" key="2">
    <source>
        <dbReference type="ARBA" id="ARBA00023125"/>
    </source>
</evidence>
<dbReference type="SUPFAM" id="SSF48498">
    <property type="entry name" value="Tetracyclin repressor-like, C-terminal domain"/>
    <property type="match status" value="1"/>
</dbReference>
<evidence type="ECO:0000259" key="5">
    <source>
        <dbReference type="PROSITE" id="PS50977"/>
    </source>
</evidence>
<dbReference type="GO" id="GO:0000976">
    <property type="term" value="F:transcription cis-regulatory region binding"/>
    <property type="evidence" value="ECO:0007669"/>
    <property type="project" value="TreeGrafter"/>
</dbReference>
<dbReference type="PANTHER" id="PTHR30055:SF151">
    <property type="entry name" value="TRANSCRIPTIONAL REGULATORY PROTEIN"/>
    <property type="match status" value="1"/>
</dbReference>
<dbReference type="PANTHER" id="PTHR30055">
    <property type="entry name" value="HTH-TYPE TRANSCRIPTIONAL REGULATOR RUTR"/>
    <property type="match status" value="1"/>
</dbReference>
<keyword evidence="2 4" id="KW-0238">DNA-binding</keyword>
<evidence type="ECO:0000256" key="1">
    <source>
        <dbReference type="ARBA" id="ARBA00023015"/>
    </source>
</evidence>
<dbReference type="InterPro" id="IPR004111">
    <property type="entry name" value="Repressor_TetR_C"/>
</dbReference>
<protein>
    <submittedName>
        <fullName evidence="6">TetR/AcrR family transcriptional regulator C-terminal domain-containing protein</fullName>
    </submittedName>
</protein>
<dbReference type="EMBL" id="JAKGSG010000025">
    <property type="protein sequence ID" value="MCF4121149.1"/>
    <property type="molecule type" value="Genomic_DNA"/>
</dbReference>
<dbReference type="InterPro" id="IPR009057">
    <property type="entry name" value="Homeodomain-like_sf"/>
</dbReference>
<reference evidence="6" key="1">
    <citation type="submission" date="2022-01" db="EMBL/GenBank/DDBJ databases">
        <title>Antribacter sp. nov., isolated from Guizhou of China.</title>
        <authorList>
            <person name="Chengliang C."/>
            <person name="Ya Z."/>
        </authorList>
    </citation>
    <scope>NUCLEOTIDE SEQUENCE</scope>
    <source>
        <strain evidence="6">KLBMP 9083</strain>
    </source>
</reference>
<dbReference type="InterPro" id="IPR036271">
    <property type="entry name" value="Tet_transcr_reg_TetR-rel_C_sf"/>
</dbReference>
<dbReference type="GO" id="GO:0003700">
    <property type="term" value="F:DNA-binding transcription factor activity"/>
    <property type="evidence" value="ECO:0007669"/>
    <property type="project" value="TreeGrafter"/>
</dbReference>
<dbReference type="Pfam" id="PF02909">
    <property type="entry name" value="TetR_C_1"/>
    <property type="match status" value="1"/>
</dbReference>
<dbReference type="Gene3D" id="1.10.357.10">
    <property type="entry name" value="Tetracycline Repressor, domain 2"/>
    <property type="match status" value="1"/>
</dbReference>
<dbReference type="SUPFAM" id="SSF46689">
    <property type="entry name" value="Homeodomain-like"/>
    <property type="match status" value="1"/>
</dbReference>
<dbReference type="InterPro" id="IPR001647">
    <property type="entry name" value="HTH_TetR"/>
</dbReference>
<sequence length="244" mass="26887">MFVTIVFDVAMIWFMPRTEPVSRRERPAKPALSRAAIVDAALRVIEREGAHKLTMRRLATELDTGPASLYVYVKNTTELNAQLIDRLLAELDLSWDGAESWRERLHRVLSDYSALLARRAELANAALHVWPDGPNYLDLVELVVRLLLSAGVSEQTAARSVDLLLQHATASAAEWTAHAREEGQDIADLTGTLAGADPTRHPTLTALGASIFTEGSHLERSRWAIDTLIDGILAGPGRRRATKP</sequence>
<name>A0AA41QFI0_9MICO</name>
<gene>
    <name evidence="6" type="ORF">L1785_09150</name>
</gene>
<dbReference type="PROSITE" id="PS50977">
    <property type="entry name" value="HTH_TETR_2"/>
    <property type="match status" value="1"/>
</dbReference>
<evidence type="ECO:0000313" key="6">
    <source>
        <dbReference type="EMBL" id="MCF4121149.1"/>
    </source>
</evidence>
<keyword evidence="7" id="KW-1185">Reference proteome</keyword>
<feature type="domain" description="HTH tetR-type" evidence="5">
    <location>
        <begin position="31"/>
        <end position="91"/>
    </location>
</feature>
<keyword evidence="1" id="KW-0805">Transcription regulation</keyword>
<dbReference type="RefSeq" id="WP_236088930.1">
    <property type="nucleotide sequence ID" value="NZ_JAKGSG010000025.1"/>
</dbReference>
<keyword evidence="3" id="KW-0804">Transcription</keyword>
<dbReference type="Proteomes" id="UP001165405">
    <property type="component" value="Unassembled WGS sequence"/>
</dbReference>
<dbReference type="Pfam" id="PF00440">
    <property type="entry name" value="TetR_N"/>
    <property type="match status" value="1"/>
</dbReference>
<evidence type="ECO:0000256" key="4">
    <source>
        <dbReference type="PROSITE-ProRule" id="PRU00335"/>
    </source>
</evidence>
<dbReference type="GO" id="GO:0045892">
    <property type="term" value="P:negative regulation of DNA-templated transcription"/>
    <property type="evidence" value="ECO:0007669"/>
    <property type="project" value="InterPro"/>
</dbReference>
<comment type="caution">
    <text evidence="6">The sequence shown here is derived from an EMBL/GenBank/DDBJ whole genome shotgun (WGS) entry which is preliminary data.</text>
</comment>